<reference evidence="1" key="1">
    <citation type="submission" date="2021-02" db="EMBL/GenBank/DDBJ databases">
        <authorList>
            <person name="Dougan E. K."/>
            <person name="Rhodes N."/>
            <person name="Thang M."/>
            <person name="Chan C."/>
        </authorList>
    </citation>
    <scope>NUCLEOTIDE SEQUENCE</scope>
</reference>
<gene>
    <name evidence="1" type="ORF">PGLA2088_LOCUS26291</name>
</gene>
<organism evidence="1 2">
    <name type="scientific">Polarella glacialis</name>
    <name type="common">Dinoflagellate</name>
    <dbReference type="NCBI Taxonomy" id="89957"/>
    <lineage>
        <taxon>Eukaryota</taxon>
        <taxon>Sar</taxon>
        <taxon>Alveolata</taxon>
        <taxon>Dinophyceae</taxon>
        <taxon>Suessiales</taxon>
        <taxon>Suessiaceae</taxon>
        <taxon>Polarella</taxon>
    </lineage>
</organism>
<evidence type="ECO:0000313" key="2">
    <source>
        <dbReference type="Proteomes" id="UP000626109"/>
    </source>
</evidence>
<protein>
    <submittedName>
        <fullName evidence="1">Uncharacterized protein</fullName>
    </submittedName>
</protein>
<sequence length="183" mass="18566">MFVLWASGQLAIGPEDCDGLPDIVIHEDSDVEGADASEFATPSQTPSALALWKASSNGEPAAGGGLAATGDSEAALGLGFQGKAAARLEAALQAGDAGRSLSDAIAAAFVQAWGLTPEMAQRLRALVAALRSNESLRMSALEGGVAQAAVLASEDPRCWAGKDLQARRAAWERLGLAEAAPGP</sequence>
<name>A0A813JTL3_POLGL</name>
<accession>A0A813JTL3</accession>
<dbReference type="Proteomes" id="UP000626109">
    <property type="component" value="Unassembled WGS sequence"/>
</dbReference>
<dbReference type="AlphaFoldDB" id="A0A813JTL3"/>
<evidence type="ECO:0000313" key="1">
    <source>
        <dbReference type="EMBL" id="CAE8689051.1"/>
    </source>
</evidence>
<comment type="caution">
    <text evidence="1">The sequence shown here is derived from an EMBL/GenBank/DDBJ whole genome shotgun (WGS) entry which is preliminary data.</text>
</comment>
<feature type="non-terminal residue" evidence="1">
    <location>
        <position position="183"/>
    </location>
</feature>
<dbReference type="EMBL" id="CAJNNW010027005">
    <property type="protein sequence ID" value="CAE8689051.1"/>
    <property type="molecule type" value="Genomic_DNA"/>
</dbReference>
<proteinExistence type="predicted"/>